<dbReference type="Pfam" id="PF03737">
    <property type="entry name" value="RraA-like"/>
    <property type="match status" value="1"/>
</dbReference>
<dbReference type="EC" id="4.1.3.17" evidence="5"/>
<dbReference type="PANTHER" id="PTHR33254:SF4">
    <property type="entry name" value="4-HYDROXY-4-METHYL-2-OXOGLUTARATE ALDOLASE 3-RELATED"/>
    <property type="match status" value="1"/>
</dbReference>
<comment type="catalytic activity">
    <reaction evidence="12">
        <text>oxaloacetate + H(+) = pyruvate + CO2</text>
        <dbReference type="Rhea" id="RHEA:15641"/>
        <dbReference type="ChEBI" id="CHEBI:15361"/>
        <dbReference type="ChEBI" id="CHEBI:15378"/>
        <dbReference type="ChEBI" id="CHEBI:16452"/>
        <dbReference type="ChEBI" id="CHEBI:16526"/>
        <dbReference type="EC" id="4.1.1.112"/>
    </reaction>
</comment>
<dbReference type="InterPro" id="IPR005493">
    <property type="entry name" value="RraA/RraA-like"/>
</dbReference>
<feature type="compositionally biased region" description="Low complexity" evidence="13">
    <location>
        <begin position="13"/>
        <end position="24"/>
    </location>
</feature>
<evidence type="ECO:0000256" key="10">
    <source>
        <dbReference type="ARBA" id="ARBA00030169"/>
    </source>
</evidence>
<dbReference type="EC" id="4.1.1.112" evidence="6"/>
<accession>A0ABS7SDV3</accession>
<keyword evidence="15" id="KW-1185">Reference proteome</keyword>
<dbReference type="NCBIfam" id="NF006093">
    <property type="entry name" value="PRK08245.1"/>
    <property type="match status" value="1"/>
</dbReference>
<proteinExistence type="inferred from homology"/>
<evidence type="ECO:0000256" key="11">
    <source>
        <dbReference type="ARBA" id="ARBA00032305"/>
    </source>
</evidence>
<comment type="caution">
    <text evidence="14">The sequence shown here is derived from an EMBL/GenBank/DDBJ whole genome shotgun (WGS) entry which is preliminary data.</text>
</comment>
<evidence type="ECO:0000256" key="12">
    <source>
        <dbReference type="ARBA" id="ARBA00047973"/>
    </source>
</evidence>
<comment type="similarity">
    <text evidence="3">Belongs to the class II aldolase/RraA-like family.</text>
</comment>
<dbReference type="PANTHER" id="PTHR33254">
    <property type="entry name" value="4-HYDROXY-4-METHYL-2-OXOGLUTARATE ALDOLASE 3-RELATED"/>
    <property type="match status" value="1"/>
</dbReference>
<feature type="region of interest" description="Disordered" evidence="13">
    <location>
        <begin position="1"/>
        <end position="24"/>
    </location>
</feature>
<name>A0ABS7SDV3_9MICO</name>
<comment type="cofactor">
    <cofactor evidence="2">
        <name>a divalent metal cation</name>
        <dbReference type="ChEBI" id="CHEBI:60240"/>
    </cofactor>
</comment>
<comment type="function">
    <text evidence="8">Catalyzes the aldol cleavage of 4-hydroxy-4-methyl-2-oxoglutarate (HMG) into 2 molecules of pyruvate. Also contains a secondary oxaloacetate (OAA) decarboxylase activity due to the common pyruvate enolate transition state formed following C-C bond cleavage in the retro-aldol and decarboxylation reactions.</text>
</comment>
<reference evidence="14 15" key="1">
    <citation type="submission" date="2021-04" db="EMBL/GenBank/DDBJ databases">
        <title>Ruania sp. nov., isolated from sandy soil of mangrove forest.</title>
        <authorList>
            <person name="Ge X."/>
            <person name="Huang R."/>
            <person name="Liu W."/>
        </authorList>
    </citation>
    <scope>NUCLEOTIDE SEQUENCE [LARGE SCALE GENOMIC DNA]</scope>
    <source>
        <strain evidence="14 15">N2-46</strain>
    </source>
</reference>
<evidence type="ECO:0000256" key="2">
    <source>
        <dbReference type="ARBA" id="ARBA00001968"/>
    </source>
</evidence>
<gene>
    <name evidence="14" type="ORF">KCQ71_17375</name>
</gene>
<evidence type="ECO:0000256" key="8">
    <source>
        <dbReference type="ARBA" id="ARBA00025046"/>
    </source>
</evidence>
<evidence type="ECO:0000256" key="3">
    <source>
        <dbReference type="ARBA" id="ARBA00008621"/>
    </source>
</evidence>
<protein>
    <recommendedName>
        <fullName evidence="7">Putative 4-hydroxy-4-methyl-2-oxoglutarate aldolase</fullName>
        <ecNumber evidence="6">4.1.1.112</ecNumber>
        <ecNumber evidence="5">4.1.3.17</ecNumber>
    </recommendedName>
    <alternativeName>
        <fullName evidence="11">Oxaloacetate decarboxylase</fullName>
    </alternativeName>
    <alternativeName>
        <fullName evidence="9">Regulator of ribonuclease activity homolog</fullName>
    </alternativeName>
    <alternativeName>
        <fullName evidence="10">RraA-like protein</fullName>
    </alternativeName>
</protein>
<dbReference type="EMBL" id="JAGSHT010000016">
    <property type="protein sequence ID" value="MBZ2197935.1"/>
    <property type="molecule type" value="Genomic_DNA"/>
</dbReference>
<evidence type="ECO:0000256" key="6">
    <source>
        <dbReference type="ARBA" id="ARBA00012947"/>
    </source>
</evidence>
<dbReference type="InterPro" id="IPR036704">
    <property type="entry name" value="RraA/RraA-like_sf"/>
</dbReference>
<organism evidence="14 15">
    <name type="scientific">Occultella gossypii</name>
    <dbReference type="NCBI Taxonomy" id="2800820"/>
    <lineage>
        <taxon>Bacteria</taxon>
        <taxon>Bacillati</taxon>
        <taxon>Actinomycetota</taxon>
        <taxon>Actinomycetes</taxon>
        <taxon>Micrococcales</taxon>
        <taxon>Ruaniaceae</taxon>
        <taxon>Occultella</taxon>
    </lineage>
</organism>
<dbReference type="CDD" id="cd16841">
    <property type="entry name" value="RraA_family"/>
    <property type="match status" value="1"/>
</dbReference>
<evidence type="ECO:0000256" key="1">
    <source>
        <dbReference type="ARBA" id="ARBA00001342"/>
    </source>
</evidence>
<dbReference type="Proteomes" id="UP000826651">
    <property type="component" value="Unassembled WGS sequence"/>
</dbReference>
<dbReference type="Gene3D" id="3.50.30.40">
    <property type="entry name" value="Ribonuclease E inhibitor RraA/RraA-like"/>
    <property type="match status" value="1"/>
</dbReference>
<dbReference type="RefSeq" id="WP_223408229.1">
    <property type="nucleotide sequence ID" value="NZ_JAGSHT010000016.1"/>
</dbReference>
<comment type="subunit">
    <text evidence="4">Homotrimer.</text>
</comment>
<evidence type="ECO:0000256" key="7">
    <source>
        <dbReference type="ARBA" id="ARBA00016549"/>
    </source>
</evidence>
<evidence type="ECO:0000256" key="4">
    <source>
        <dbReference type="ARBA" id="ARBA00011233"/>
    </source>
</evidence>
<evidence type="ECO:0000313" key="15">
    <source>
        <dbReference type="Proteomes" id="UP000826651"/>
    </source>
</evidence>
<evidence type="ECO:0000256" key="5">
    <source>
        <dbReference type="ARBA" id="ARBA00012213"/>
    </source>
</evidence>
<comment type="catalytic activity">
    <reaction evidence="1">
        <text>4-hydroxy-4-methyl-2-oxoglutarate = 2 pyruvate</text>
        <dbReference type="Rhea" id="RHEA:22748"/>
        <dbReference type="ChEBI" id="CHEBI:15361"/>
        <dbReference type="ChEBI" id="CHEBI:58276"/>
        <dbReference type="EC" id="4.1.3.17"/>
    </reaction>
</comment>
<evidence type="ECO:0000256" key="9">
    <source>
        <dbReference type="ARBA" id="ARBA00029596"/>
    </source>
</evidence>
<evidence type="ECO:0000256" key="13">
    <source>
        <dbReference type="SAM" id="MobiDB-lite"/>
    </source>
</evidence>
<evidence type="ECO:0000313" key="14">
    <source>
        <dbReference type="EMBL" id="MBZ2197935.1"/>
    </source>
</evidence>
<dbReference type="SUPFAM" id="SSF89562">
    <property type="entry name" value="RraA-like"/>
    <property type="match status" value="1"/>
</dbReference>
<sequence length="262" mass="28314">MVATENVPAQSVAPTATTTADTPIPRITQEQREALAAIGSATVSSQLSKLGIRDAHLTGIGQLTDGDAVAGTALTLKFMPKREDLYRVDEYADPEVQLHRHVLYAVEPGDIVVVDGRGNMSSGLFGEMMLTYLLGRGGVGLVVDGCIRDWPSVRNLGLPVWARGTTPNFHTQTDLMPFDYNSPIACGEATVIPGDAIVADADGAVVVPAALVDEVIARSSSHHDWEEFSRLRLLEGGDMRRYYPLSEAARPEYEEWARSNGH</sequence>